<protein>
    <submittedName>
        <fullName evidence="9">PLP-dependent aminotransferase family protein</fullName>
    </submittedName>
</protein>
<dbReference type="Proteomes" id="UP001527181">
    <property type="component" value="Unassembled WGS sequence"/>
</dbReference>
<evidence type="ECO:0000256" key="6">
    <source>
        <dbReference type="ARBA" id="ARBA00023125"/>
    </source>
</evidence>
<dbReference type="SUPFAM" id="SSF53383">
    <property type="entry name" value="PLP-dependent transferases"/>
    <property type="match status" value="1"/>
</dbReference>
<dbReference type="SUPFAM" id="SSF46785">
    <property type="entry name" value="Winged helix' DNA-binding domain"/>
    <property type="match status" value="1"/>
</dbReference>
<dbReference type="InterPro" id="IPR004839">
    <property type="entry name" value="Aminotransferase_I/II_large"/>
</dbReference>
<dbReference type="RefSeq" id="WP_005546251.1">
    <property type="nucleotide sequence ID" value="NZ_JAMDLX010000089.1"/>
</dbReference>
<dbReference type="PROSITE" id="PS50949">
    <property type="entry name" value="HTH_GNTR"/>
    <property type="match status" value="1"/>
</dbReference>
<gene>
    <name evidence="9" type="ORF">M5X12_05725</name>
</gene>
<evidence type="ECO:0000259" key="8">
    <source>
        <dbReference type="PROSITE" id="PS50949"/>
    </source>
</evidence>
<keyword evidence="5" id="KW-0805">Transcription regulation</keyword>
<keyword evidence="3 9" id="KW-0032">Aminotransferase</keyword>
<name>A0ABT4GTQ4_PAEAL</name>
<evidence type="ECO:0000256" key="3">
    <source>
        <dbReference type="ARBA" id="ARBA00022576"/>
    </source>
</evidence>
<evidence type="ECO:0000256" key="2">
    <source>
        <dbReference type="ARBA" id="ARBA00005384"/>
    </source>
</evidence>
<dbReference type="InterPro" id="IPR015421">
    <property type="entry name" value="PyrdxlP-dep_Trfase_major"/>
</dbReference>
<dbReference type="GeneID" id="94489336"/>
<evidence type="ECO:0000256" key="1">
    <source>
        <dbReference type="ARBA" id="ARBA00001933"/>
    </source>
</evidence>
<dbReference type="InterPro" id="IPR000524">
    <property type="entry name" value="Tscrpt_reg_HTH_GntR"/>
</dbReference>
<dbReference type="SMART" id="SM00345">
    <property type="entry name" value="HTH_GNTR"/>
    <property type="match status" value="1"/>
</dbReference>
<dbReference type="Gene3D" id="3.40.640.10">
    <property type="entry name" value="Type I PLP-dependent aspartate aminotransferase-like (Major domain)"/>
    <property type="match status" value="1"/>
</dbReference>
<comment type="similarity">
    <text evidence="2">In the C-terminal section; belongs to the class-I pyridoxal-phosphate-dependent aminotransferase family.</text>
</comment>
<dbReference type="Pfam" id="PF00155">
    <property type="entry name" value="Aminotran_1_2"/>
    <property type="match status" value="1"/>
</dbReference>
<dbReference type="CDD" id="cd00609">
    <property type="entry name" value="AAT_like"/>
    <property type="match status" value="1"/>
</dbReference>
<reference evidence="9 10" key="1">
    <citation type="submission" date="2022-05" db="EMBL/GenBank/DDBJ databases">
        <title>Genome Sequencing of Bee-Associated Microbes.</title>
        <authorList>
            <person name="Dunlap C."/>
        </authorList>
    </citation>
    <scope>NUCLEOTIDE SEQUENCE [LARGE SCALE GENOMIC DNA]</scope>
    <source>
        <strain evidence="9 10">NRRL B-04010</strain>
    </source>
</reference>
<comment type="cofactor">
    <cofactor evidence="1">
        <name>pyridoxal 5'-phosphate</name>
        <dbReference type="ChEBI" id="CHEBI:597326"/>
    </cofactor>
</comment>
<evidence type="ECO:0000313" key="9">
    <source>
        <dbReference type="EMBL" id="MCY9760076.1"/>
    </source>
</evidence>
<evidence type="ECO:0000256" key="5">
    <source>
        <dbReference type="ARBA" id="ARBA00023015"/>
    </source>
</evidence>
<comment type="caution">
    <text evidence="9">The sequence shown here is derived from an EMBL/GenBank/DDBJ whole genome shotgun (WGS) entry which is preliminary data.</text>
</comment>
<dbReference type="InterPro" id="IPR015424">
    <property type="entry name" value="PyrdxlP-dep_Trfase"/>
</dbReference>
<dbReference type="GO" id="GO:0008483">
    <property type="term" value="F:transaminase activity"/>
    <property type="evidence" value="ECO:0007669"/>
    <property type="project" value="UniProtKB-KW"/>
</dbReference>
<keyword evidence="3 9" id="KW-0808">Transferase</keyword>
<dbReference type="InterPro" id="IPR036388">
    <property type="entry name" value="WH-like_DNA-bd_sf"/>
</dbReference>
<evidence type="ECO:0000256" key="7">
    <source>
        <dbReference type="ARBA" id="ARBA00023163"/>
    </source>
</evidence>
<dbReference type="PRINTS" id="PR00035">
    <property type="entry name" value="HTHGNTR"/>
</dbReference>
<keyword evidence="6" id="KW-0238">DNA-binding</keyword>
<organism evidence="9 10">
    <name type="scientific">Paenibacillus alvei</name>
    <name type="common">Bacillus alvei</name>
    <dbReference type="NCBI Taxonomy" id="44250"/>
    <lineage>
        <taxon>Bacteria</taxon>
        <taxon>Bacillati</taxon>
        <taxon>Bacillota</taxon>
        <taxon>Bacilli</taxon>
        <taxon>Bacillales</taxon>
        <taxon>Paenibacillaceae</taxon>
        <taxon>Paenibacillus</taxon>
    </lineage>
</organism>
<dbReference type="EMBL" id="JAMDNP010000009">
    <property type="protein sequence ID" value="MCY9760076.1"/>
    <property type="molecule type" value="Genomic_DNA"/>
</dbReference>
<dbReference type="Gene3D" id="1.10.10.10">
    <property type="entry name" value="Winged helix-like DNA-binding domain superfamily/Winged helix DNA-binding domain"/>
    <property type="match status" value="1"/>
</dbReference>
<dbReference type="InterPro" id="IPR036390">
    <property type="entry name" value="WH_DNA-bd_sf"/>
</dbReference>
<proteinExistence type="inferred from homology"/>
<sequence>MLELTPHIDDHSSEPKYLQLYSYIAKQIWNGTLTAGTRLPSIRTLAAHLHLSRNTVEAAYQQLIAEGYVENRSRIGLFVMPIEGGVKQAESGEKGAERELERELAQPLTASLDDEKDVFDTDAGIEIDFRHGNVDRERFPLIVWRKLANDLFRHRRDEALQYGHRQGEAGLRRAIARYLYQSRGVHCTPEQIVMGAGIQQLLMLICQLIRKDTHSIAMEEPGYDGARAIFYHNGYEIVPIPLEAEGISVQHLREQSAGAVYVTPSHQFPQGMVMSIAKRMQLLQWANDRESIIIEDDYDGEFKYGAKPVPSLQGLDGHGRVVYVGTFSKSLLPSIRLSYMVLPPWLLARYRLEFAAYEQTASKLHQMTMERFMTEGHWDKHLRKMRKLYQEKHSTLLTALSEEMGDRVRVIGQHSGLHIKLQVKHEYSEQQLIDAARTVGVKVYPTSIYRIKQEEDEQPSLLIGFGGLSLIQIREGVERLRQAWFG</sequence>
<keyword evidence="4" id="KW-0663">Pyridoxal phosphate</keyword>
<dbReference type="Pfam" id="PF00392">
    <property type="entry name" value="GntR"/>
    <property type="match status" value="1"/>
</dbReference>
<keyword evidence="7" id="KW-0804">Transcription</keyword>
<evidence type="ECO:0000313" key="10">
    <source>
        <dbReference type="Proteomes" id="UP001527181"/>
    </source>
</evidence>
<feature type="domain" description="HTH gntR-type" evidence="8">
    <location>
        <begin position="14"/>
        <end position="82"/>
    </location>
</feature>
<dbReference type="CDD" id="cd07377">
    <property type="entry name" value="WHTH_GntR"/>
    <property type="match status" value="1"/>
</dbReference>
<dbReference type="PANTHER" id="PTHR46577">
    <property type="entry name" value="HTH-TYPE TRANSCRIPTIONAL REGULATORY PROTEIN GABR"/>
    <property type="match status" value="1"/>
</dbReference>
<dbReference type="InterPro" id="IPR051446">
    <property type="entry name" value="HTH_trans_reg/aminotransferase"/>
</dbReference>
<keyword evidence="10" id="KW-1185">Reference proteome</keyword>
<evidence type="ECO:0000256" key="4">
    <source>
        <dbReference type="ARBA" id="ARBA00022898"/>
    </source>
</evidence>
<accession>A0ABT4GTQ4</accession>
<dbReference type="PANTHER" id="PTHR46577:SF1">
    <property type="entry name" value="HTH-TYPE TRANSCRIPTIONAL REGULATORY PROTEIN GABR"/>
    <property type="match status" value="1"/>
</dbReference>